<feature type="compositionally biased region" description="Basic and acidic residues" evidence="10">
    <location>
        <begin position="1"/>
        <end position="22"/>
    </location>
</feature>
<comment type="subcellular location">
    <subcellularLocation>
        <location evidence="1 9">Nucleus</location>
    </subcellularLocation>
</comment>
<keyword evidence="4 9" id="KW-0805">Transcription regulation</keyword>
<dbReference type="InterPro" id="IPR013947">
    <property type="entry name" value="Mediator_Med14"/>
</dbReference>
<comment type="subunit">
    <text evidence="9">Component of the Mediator complex.</text>
</comment>
<gene>
    <name evidence="12" type="ORF">AYI70_g5263</name>
</gene>
<evidence type="ECO:0000259" key="11">
    <source>
        <dbReference type="Pfam" id="PF08638"/>
    </source>
</evidence>
<comment type="caution">
    <text evidence="12">The sequence shown here is derived from an EMBL/GenBank/DDBJ whole genome shotgun (WGS) entry which is preliminary data.</text>
</comment>
<evidence type="ECO:0000256" key="7">
    <source>
        <dbReference type="ARBA" id="ARBA00023242"/>
    </source>
</evidence>
<evidence type="ECO:0000313" key="13">
    <source>
        <dbReference type="Proteomes" id="UP000187283"/>
    </source>
</evidence>
<evidence type="ECO:0000256" key="1">
    <source>
        <dbReference type="ARBA" id="ARBA00004123"/>
    </source>
</evidence>
<dbReference type="GO" id="GO:0003712">
    <property type="term" value="F:transcription coregulator activity"/>
    <property type="evidence" value="ECO:0007669"/>
    <property type="project" value="UniProtKB-UniRule"/>
</dbReference>
<feature type="region of interest" description="Disordered" evidence="10">
    <location>
        <begin position="347"/>
        <end position="373"/>
    </location>
</feature>
<comment type="similarity">
    <text evidence="2 9">Belongs to the Mediator complex subunit 14 family.</text>
</comment>
<evidence type="ECO:0000256" key="9">
    <source>
        <dbReference type="RuleBase" id="RU365082"/>
    </source>
</evidence>
<reference evidence="12 13" key="1">
    <citation type="submission" date="2017-01" db="EMBL/GenBank/DDBJ databases">
        <authorList>
            <person name="Mah S.A."/>
            <person name="Swanson W.J."/>
            <person name="Moy G.W."/>
            <person name="Vacquier V.D."/>
        </authorList>
    </citation>
    <scope>NUCLEOTIDE SEQUENCE [LARGE SCALE GENOMIC DNA]</scope>
    <source>
        <strain evidence="12 13">GSMNP</strain>
    </source>
</reference>
<comment type="function">
    <text evidence="9">Component of the Mediator complex, a coactivator involved in the regulated transcription of nearly all RNA polymerase II-dependent genes. Mediator functions as a bridge to convey information from gene-specific regulatory proteins to the basal RNA polymerase II transcription machinery. Mediator is recruited to promoters by direct interactions with regulatory proteins and serves as a scaffold for the assembly of a functional preinitiation complex with RNA polymerase II and the general transcription factors.</text>
</comment>
<feature type="region of interest" description="Disordered" evidence="10">
    <location>
        <begin position="1"/>
        <end position="37"/>
    </location>
</feature>
<evidence type="ECO:0000256" key="10">
    <source>
        <dbReference type="SAM" id="MobiDB-lite"/>
    </source>
</evidence>
<protein>
    <recommendedName>
        <fullName evidence="3 9">Mediator of RNA polymerase II transcription subunit 14</fullName>
    </recommendedName>
    <alternativeName>
        <fullName evidence="8 9">Mediator complex subunit 14</fullName>
    </alternativeName>
</protein>
<feature type="compositionally biased region" description="Polar residues" evidence="10">
    <location>
        <begin position="23"/>
        <end position="37"/>
    </location>
</feature>
<dbReference type="AlphaFoldDB" id="A0A1R1XVN9"/>
<evidence type="ECO:0000256" key="3">
    <source>
        <dbReference type="ARBA" id="ARBA00019619"/>
    </source>
</evidence>
<dbReference type="PANTHER" id="PTHR12809">
    <property type="entry name" value="MEDIATOR COMPLEX SUBUNIT"/>
    <property type="match status" value="1"/>
</dbReference>
<evidence type="ECO:0000256" key="2">
    <source>
        <dbReference type="ARBA" id="ARBA00007813"/>
    </source>
</evidence>
<keyword evidence="13" id="KW-1185">Reference proteome</keyword>
<accession>A0A1R1XVN9</accession>
<feature type="domain" description="Mediator complex subunit MED14 N-terminal" evidence="11">
    <location>
        <begin position="99"/>
        <end position="286"/>
    </location>
</feature>
<keyword evidence="6 9" id="KW-0804">Transcription</keyword>
<dbReference type="EMBL" id="LSSN01001702">
    <property type="protein sequence ID" value="OMJ18609.1"/>
    <property type="molecule type" value="Genomic_DNA"/>
</dbReference>
<dbReference type="GO" id="GO:0070847">
    <property type="term" value="C:core mediator complex"/>
    <property type="evidence" value="ECO:0007669"/>
    <property type="project" value="TreeGrafter"/>
</dbReference>
<dbReference type="Pfam" id="PF08638">
    <property type="entry name" value="Med14"/>
    <property type="match status" value="1"/>
</dbReference>
<dbReference type="GO" id="GO:0006357">
    <property type="term" value="P:regulation of transcription by RNA polymerase II"/>
    <property type="evidence" value="ECO:0007669"/>
    <property type="project" value="InterPro"/>
</dbReference>
<dbReference type="GO" id="GO:0016592">
    <property type="term" value="C:mediator complex"/>
    <property type="evidence" value="ECO:0007669"/>
    <property type="project" value="UniProtKB-UniRule"/>
</dbReference>
<dbReference type="OrthoDB" id="205099at2759"/>
<evidence type="ECO:0000256" key="4">
    <source>
        <dbReference type="ARBA" id="ARBA00023015"/>
    </source>
</evidence>
<keyword evidence="5 9" id="KW-0010">Activator</keyword>
<keyword evidence="7 9" id="KW-0539">Nucleus</keyword>
<dbReference type="Proteomes" id="UP000187283">
    <property type="component" value="Unassembled WGS sequence"/>
</dbReference>
<dbReference type="PANTHER" id="PTHR12809:SF2">
    <property type="entry name" value="MEDIATOR OF RNA POLYMERASE II TRANSCRIPTION SUBUNIT 14"/>
    <property type="match status" value="1"/>
</dbReference>
<organism evidence="12 13">
    <name type="scientific">Smittium culicis</name>
    <dbReference type="NCBI Taxonomy" id="133412"/>
    <lineage>
        <taxon>Eukaryota</taxon>
        <taxon>Fungi</taxon>
        <taxon>Fungi incertae sedis</taxon>
        <taxon>Zoopagomycota</taxon>
        <taxon>Kickxellomycotina</taxon>
        <taxon>Harpellomycetes</taxon>
        <taxon>Harpellales</taxon>
        <taxon>Legeriomycetaceae</taxon>
        <taxon>Smittium</taxon>
    </lineage>
</organism>
<name>A0A1R1XVN9_9FUNG</name>
<dbReference type="STRING" id="133412.A0A1R1XVN9"/>
<proteinExistence type="inferred from homology"/>
<evidence type="ECO:0000313" key="12">
    <source>
        <dbReference type="EMBL" id="OMJ18609.1"/>
    </source>
</evidence>
<evidence type="ECO:0000256" key="6">
    <source>
        <dbReference type="ARBA" id="ARBA00023163"/>
    </source>
</evidence>
<sequence length="401" mass="44926">MPEKAGQDKDNPNNNTKADKNKSGIQSINGDSIHTLNNEALQSSSDIDMGDSVLLESQSSSSINNNSSIIKPLPSSNDDDFTNNVDFIEQIPNSLAGNIPLSHIIERVNTHAYTELLNLVETMPSKINEDKKKLALEYTFQMRQAFVKLIAVTRWAKDSEEINKAQKIVALLQSQNEFFNKSVDGVFGSGVLLSQSRVKNYDVLGAIDIFKTGSYNFLPEEYLKRFITTPPLTLVEKKVAISNIQDEIRYRLATGEPIPSNMMLYTVDNGCVTFTVKNEYKISLTMLQFSRRVPWHVVSLEILAGSNTDLSNDLKFELTERQKQKLSSLCQNILVDAELEYSESLPNNNDLAHSSTDNLINSPTSDSSPGQTFDTHPFKDTFSKIPPLVQLNDFLRKHILL</sequence>
<evidence type="ECO:0000256" key="8">
    <source>
        <dbReference type="ARBA" id="ARBA00032007"/>
    </source>
</evidence>
<dbReference type="InterPro" id="IPR055122">
    <property type="entry name" value="Med14_N"/>
</dbReference>
<evidence type="ECO:0000256" key="5">
    <source>
        <dbReference type="ARBA" id="ARBA00023159"/>
    </source>
</evidence>